<evidence type="ECO:0000313" key="3">
    <source>
        <dbReference type="EMBL" id="VDI31296.1"/>
    </source>
</evidence>
<protein>
    <recommendedName>
        <fullName evidence="5">Reverse transcriptase domain-containing protein</fullName>
    </recommendedName>
</protein>
<dbReference type="InterPro" id="IPR000477">
    <property type="entry name" value="RT_dom"/>
</dbReference>
<dbReference type="InterPro" id="IPR036691">
    <property type="entry name" value="Endo/exonu/phosph_ase_sf"/>
</dbReference>
<comment type="caution">
    <text evidence="3">The sequence shown here is derived from an EMBL/GenBank/DDBJ whole genome shotgun (WGS) entry which is preliminary data.</text>
</comment>
<feature type="domain" description="Reverse transcriptase" evidence="1">
    <location>
        <begin position="441"/>
        <end position="558"/>
    </location>
</feature>
<dbReference type="Pfam" id="PF00078">
    <property type="entry name" value="RVT_1"/>
    <property type="match status" value="1"/>
</dbReference>
<dbReference type="InterPro" id="IPR043502">
    <property type="entry name" value="DNA/RNA_pol_sf"/>
</dbReference>
<organism evidence="3 4">
    <name type="scientific">Mytilus galloprovincialis</name>
    <name type="common">Mediterranean mussel</name>
    <dbReference type="NCBI Taxonomy" id="29158"/>
    <lineage>
        <taxon>Eukaryota</taxon>
        <taxon>Metazoa</taxon>
        <taxon>Spiralia</taxon>
        <taxon>Lophotrochozoa</taxon>
        <taxon>Mollusca</taxon>
        <taxon>Bivalvia</taxon>
        <taxon>Autobranchia</taxon>
        <taxon>Pteriomorphia</taxon>
        <taxon>Mytilida</taxon>
        <taxon>Mytiloidea</taxon>
        <taxon>Mytilidae</taxon>
        <taxon>Mytilinae</taxon>
        <taxon>Mytilus</taxon>
    </lineage>
</organism>
<proteinExistence type="predicted"/>
<sequence>MDMLNELNQEYIGIGKAVDSKDPIPPTHMPRGHGSVAIMWKKQLDSYITQLPDGNDCIQCIEFSGAEPLLIISVYLPCKGSSDSNEEFQECIDLLHEIYSKFKDTHNILLGGDLNENASQFSNSKRSKHLQEFMKEHNLLTKDLGPTFIHPNGCDSTCIDFFLYSENFSRSIVKIIKLENIPGNISDHYPIVARIKYEYCIHNKPNKRICSKINWDKVDIEKYNATIENGILELNKNLQSIQDIEHAYIDLNQLLSKAASTSGPSKQIRKKKPKLQVMTPEIRQAITDKKNAYYDWKQNNRPNDPNNQWLQKKQECVHKGGILEGFREHFANLAKQSDNSQFDQAYIEQVDNEYATIIDICKHDFRHIPVEKQEIMNAIKSLNRNKSPDTYGVTAENLIHGGEILASYLQTLLNSSFEFCFIPDVIKFGILTPVFKNKGNKNDAKNYRGITITPTLSKIIETVLKFRINPKIICIQNPLQRGFTKNASPLYCSLIMEEFQRENKDLKKETIFVMLDAKSAFDVVKHSSLIRKLFHMGLTPQEILMIDDLYKNARSSVKLNGEQSKCI</sequence>
<dbReference type="InterPro" id="IPR005135">
    <property type="entry name" value="Endo/exonuclease/phosphatase"/>
</dbReference>
<reference evidence="3" key="1">
    <citation type="submission" date="2018-11" db="EMBL/GenBank/DDBJ databases">
        <authorList>
            <person name="Alioto T."/>
            <person name="Alioto T."/>
        </authorList>
    </citation>
    <scope>NUCLEOTIDE SEQUENCE</scope>
</reference>
<dbReference type="OrthoDB" id="6181394at2759"/>
<gene>
    <name evidence="3" type="ORF">MGAL_10B050475</name>
</gene>
<dbReference type="Pfam" id="PF14529">
    <property type="entry name" value="Exo_endo_phos_2"/>
    <property type="match status" value="1"/>
</dbReference>
<feature type="domain" description="Endonuclease/exonuclease/phosphatase" evidence="2">
    <location>
        <begin position="70"/>
        <end position="191"/>
    </location>
</feature>
<dbReference type="SUPFAM" id="SSF56672">
    <property type="entry name" value="DNA/RNA polymerases"/>
    <property type="match status" value="1"/>
</dbReference>
<dbReference type="SUPFAM" id="SSF56219">
    <property type="entry name" value="DNase I-like"/>
    <property type="match status" value="1"/>
</dbReference>
<evidence type="ECO:0000313" key="4">
    <source>
        <dbReference type="Proteomes" id="UP000596742"/>
    </source>
</evidence>
<dbReference type="AlphaFoldDB" id="A0A8B6E8F6"/>
<dbReference type="EMBL" id="UYJE01004772">
    <property type="protein sequence ID" value="VDI31296.1"/>
    <property type="molecule type" value="Genomic_DNA"/>
</dbReference>
<accession>A0A8B6E8F6</accession>
<dbReference type="PANTHER" id="PTHR19446">
    <property type="entry name" value="REVERSE TRANSCRIPTASES"/>
    <property type="match status" value="1"/>
</dbReference>
<dbReference type="Gene3D" id="3.60.10.10">
    <property type="entry name" value="Endonuclease/exonuclease/phosphatase"/>
    <property type="match status" value="1"/>
</dbReference>
<dbReference type="Proteomes" id="UP000596742">
    <property type="component" value="Unassembled WGS sequence"/>
</dbReference>
<evidence type="ECO:0000259" key="2">
    <source>
        <dbReference type="Pfam" id="PF14529"/>
    </source>
</evidence>
<evidence type="ECO:0000259" key="1">
    <source>
        <dbReference type="Pfam" id="PF00078"/>
    </source>
</evidence>
<dbReference type="GO" id="GO:0003824">
    <property type="term" value="F:catalytic activity"/>
    <property type="evidence" value="ECO:0007669"/>
    <property type="project" value="InterPro"/>
</dbReference>
<name>A0A8B6E8F6_MYTGA</name>
<evidence type="ECO:0008006" key="5">
    <source>
        <dbReference type="Google" id="ProtNLM"/>
    </source>
</evidence>
<keyword evidence="4" id="KW-1185">Reference proteome</keyword>